<dbReference type="InterPro" id="IPR029052">
    <property type="entry name" value="Metallo-depent_PP-like"/>
</dbReference>
<reference evidence="2 3" key="1">
    <citation type="submission" date="2017-04" db="EMBL/GenBank/DDBJ databases">
        <authorList>
            <person name="Afonso C.L."/>
            <person name="Miller P.J."/>
            <person name="Scott M.A."/>
            <person name="Spackman E."/>
            <person name="Goraichik I."/>
            <person name="Dimitrov K.M."/>
            <person name="Suarez D.L."/>
            <person name="Swayne D.E."/>
        </authorList>
    </citation>
    <scope>NUCLEOTIDE SEQUENCE [LARGE SCALE GENOMIC DNA]</scope>
    <source>
        <strain evidence="2 3">DSM 11622</strain>
    </source>
</reference>
<dbReference type="SUPFAM" id="SSF56300">
    <property type="entry name" value="Metallo-dependent phosphatases"/>
    <property type="match status" value="1"/>
</dbReference>
<sequence length="241" mass="27366">MFANNQPALMARYATTDLHGCLHTFRHAVETKLRLRPTDELYVLGDYVNKGPDSRGVLDYLMQLQAAGFQMYCLRGNHDQELLDAAHGRAAATWASADDRALTLQSFGVTEAAQIPEPYLRWLDSLPYQLDIPGFTLVHAGFDFHLPPKQMRQAWNTMLNTKQFVFDASRLQGRRLLHGHVPTPKAEVQRRVDVRQGAIGLDTGCVYRHNAELAHLAVLDVDTFQLQLYPNQEEPYPIARR</sequence>
<dbReference type="CDD" id="cd00144">
    <property type="entry name" value="MPP_PPP_family"/>
    <property type="match status" value="1"/>
</dbReference>
<proteinExistence type="predicted"/>
<dbReference type="PANTHER" id="PTHR42850:SF4">
    <property type="entry name" value="ZINC-DEPENDENT ENDOPOLYPHOSPHATASE"/>
    <property type="match status" value="1"/>
</dbReference>
<evidence type="ECO:0000313" key="2">
    <source>
        <dbReference type="EMBL" id="SMB83301.1"/>
    </source>
</evidence>
<dbReference type="STRING" id="645990.SAMN00120144_4254"/>
<dbReference type="RefSeq" id="WP_084443584.1">
    <property type="nucleotide sequence ID" value="NZ_FWWW01000038.1"/>
</dbReference>
<dbReference type="InterPro" id="IPR050126">
    <property type="entry name" value="Ap4A_hydrolase"/>
</dbReference>
<evidence type="ECO:0000259" key="1">
    <source>
        <dbReference type="Pfam" id="PF00149"/>
    </source>
</evidence>
<dbReference type="InterPro" id="IPR004843">
    <property type="entry name" value="Calcineurin-like_PHP"/>
</dbReference>
<dbReference type="PANTHER" id="PTHR42850">
    <property type="entry name" value="METALLOPHOSPHOESTERASE"/>
    <property type="match status" value="1"/>
</dbReference>
<evidence type="ECO:0000313" key="3">
    <source>
        <dbReference type="Proteomes" id="UP000192266"/>
    </source>
</evidence>
<gene>
    <name evidence="2" type="ORF">SAMN00120144_4254</name>
</gene>
<name>A0A1W1UR66_9BACT</name>
<dbReference type="GO" id="GO:0016791">
    <property type="term" value="F:phosphatase activity"/>
    <property type="evidence" value="ECO:0007669"/>
    <property type="project" value="TreeGrafter"/>
</dbReference>
<keyword evidence="3" id="KW-1185">Reference proteome</keyword>
<dbReference type="Pfam" id="PF00149">
    <property type="entry name" value="Metallophos"/>
    <property type="match status" value="1"/>
</dbReference>
<organism evidence="2 3">
    <name type="scientific">Hymenobacter roseosalivarius DSM 11622</name>
    <dbReference type="NCBI Taxonomy" id="645990"/>
    <lineage>
        <taxon>Bacteria</taxon>
        <taxon>Pseudomonadati</taxon>
        <taxon>Bacteroidota</taxon>
        <taxon>Cytophagia</taxon>
        <taxon>Cytophagales</taxon>
        <taxon>Hymenobacteraceae</taxon>
        <taxon>Hymenobacter</taxon>
    </lineage>
</organism>
<dbReference type="EMBL" id="FWWW01000038">
    <property type="protein sequence ID" value="SMB83301.1"/>
    <property type="molecule type" value="Genomic_DNA"/>
</dbReference>
<dbReference type="Gene3D" id="3.60.21.10">
    <property type="match status" value="1"/>
</dbReference>
<feature type="domain" description="Calcineurin-like phosphoesterase" evidence="1">
    <location>
        <begin position="14"/>
        <end position="190"/>
    </location>
</feature>
<dbReference type="AlphaFoldDB" id="A0A1W1UR66"/>
<dbReference type="GO" id="GO:0005737">
    <property type="term" value="C:cytoplasm"/>
    <property type="evidence" value="ECO:0007669"/>
    <property type="project" value="TreeGrafter"/>
</dbReference>
<dbReference type="Proteomes" id="UP000192266">
    <property type="component" value="Unassembled WGS sequence"/>
</dbReference>
<accession>A0A1W1UR66</accession>
<dbReference type="OrthoDB" id="9808081at2"/>
<protein>
    <submittedName>
        <fullName evidence="2">Metallophosphoesterase</fullName>
    </submittedName>
</protein>